<accession>A0ABT5IR18</accession>
<keyword evidence="1" id="KW-0812">Transmembrane</keyword>
<evidence type="ECO:0000313" key="3">
    <source>
        <dbReference type="Proteomes" id="UP001222030"/>
    </source>
</evidence>
<keyword evidence="1" id="KW-1133">Transmembrane helix</keyword>
<dbReference type="Proteomes" id="UP001222030">
    <property type="component" value="Unassembled WGS sequence"/>
</dbReference>
<reference evidence="2 3" key="1">
    <citation type="submission" date="2023-01" db="EMBL/GenBank/DDBJ databases">
        <title>Novel species of the genus Vogesella isolated from rivers.</title>
        <authorList>
            <person name="Lu H."/>
        </authorList>
    </citation>
    <scope>NUCLEOTIDE SEQUENCE [LARGE SCALE GENOMIC DNA]</scope>
    <source>
        <strain evidence="2 3">LYT5W</strain>
    </source>
</reference>
<evidence type="ECO:0000256" key="1">
    <source>
        <dbReference type="SAM" id="Phobius"/>
    </source>
</evidence>
<proteinExistence type="predicted"/>
<keyword evidence="1" id="KW-0472">Membrane</keyword>
<dbReference type="RefSeq" id="WP_272772814.1">
    <property type="nucleotide sequence ID" value="NZ_JAQQLE010000012.1"/>
</dbReference>
<gene>
    <name evidence="2" type="ORF">PQU96_12940</name>
</gene>
<dbReference type="EMBL" id="JAQQLE010000012">
    <property type="protein sequence ID" value="MDC7715020.1"/>
    <property type="molecule type" value="Genomic_DNA"/>
</dbReference>
<organism evidence="2 3">
    <name type="scientific">Vogesella margarita</name>
    <dbReference type="NCBI Taxonomy" id="2984199"/>
    <lineage>
        <taxon>Bacteria</taxon>
        <taxon>Pseudomonadati</taxon>
        <taxon>Pseudomonadota</taxon>
        <taxon>Betaproteobacteria</taxon>
        <taxon>Neisseriales</taxon>
        <taxon>Chromobacteriaceae</taxon>
        <taxon>Vogesella</taxon>
    </lineage>
</organism>
<evidence type="ECO:0000313" key="2">
    <source>
        <dbReference type="EMBL" id="MDC7715020.1"/>
    </source>
</evidence>
<feature type="transmembrane region" description="Helical" evidence="1">
    <location>
        <begin position="78"/>
        <end position="97"/>
    </location>
</feature>
<sequence>MVAMISGGDGRGLVARAWCRSRHGRRRIIAVRFAVAGNGYAPWFAATVAARRRAERRRCRAFFWVIFGDARQPWGETYVFWPILVVMLLQGVIIRDYHAFYFKNLKKFNLYISMYYHST</sequence>
<name>A0ABT5IR18_9NEIS</name>
<keyword evidence="3" id="KW-1185">Reference proteome</keyword>
<comment type="caution">
    <text evidence="2">The sequence shown here is derived from an EMBL/GenBank/DDBJ whole genome shotgun (WGS) entry which is preliminary data.</text>
</comment>
<protein>
    <submittedName>
        <fullName evidence="2">Uncharacterized protein</fullName>
    </submittedName>
</protein>